<keyword evidence="7" id="KW-1185">Reference proteome</keyword>
<dbReference type="Pfam" id="PF08100">
    <property type="entry name" value="Dimerisation"/>
    <property type="match status" value="1"/>
</dbReference>
<evidence type="ECO:0000256" key="2">
    <source>
        <dbReference type="ARBA" id="ARBA00022679"/>
    </source>
</evidence>
<dbReference type="PANTHER" id="PTHR43712">
    <property type="entry name" value="PUTATIVE (AFU_ORTHOLOGUE AFUA_4G14580)-RELATED"/>
    <property type="match status" value="1"/>
</dbReference>
<dbReference type="InterPro" id="IPR036390">
    <property type="entry name" value="WH_DNA-bd_sf"/>
</dbReference>
<dbReference type="SUPFAM" id="SSF46785">
    <property type="entry name" value="Winged helix' DNA-binding domain"/>
    <property type="match status" value="1"/>
</dbReference>
<dbReference type="InterPro" id="IPR016461">
    <property type="entry name" value="COMT-like"/>
</dbReference>
<dbReference type="GO" id="GO:0008171">
    <property type="term" value="F:O-methyltransferase activity"/>
    <property type="evidence" value="ECO:0007669"/>
    <property type="project" value="InterPro"/>
</dbReference>
<evidence type="ECO:0000256" key="3">
    <source>
        <dbReference type="ARBA" id="ARBA00022691"/>
    </source>
</evidence>
<name>A0A6G1IRT3_9PLEO</name>
<dbReference type="Pfam" id="PF00891">
    <property type="entry name" value="Methyltransf_2"/>
    <property type="match status" value="1"/>
</dbReference>
<accession>A0A6G1IRT3</accession>
<evidence type="ECO:0000256" key="1">
    <source>
        <dbReference type="ARBA" id="ARBA00022603"/>
    </source>
</evidence>
<gene>
    <name evidence="6" type="ORF">K458DRAFT_392187</name>
</gene>
<organism evidence="6 7">
    <name type="scientific">Lentithecium fluviatile CBS 122367</name>
    <dbReference type="NCBI Taxonomy" id="1168545"/>
    <lineage>
        <taxon>Eukaryota</taxon>
        <taxon>Fungi</taxon>
        <taxon>Dikarya</taxon>
        <taxon>Ascomycota</taxon>
        <taxon>Pezizomycotina</taxon>
        <taxon>Dothideomycetes</taxon>
        <taxon>Pleosporomycetidae</taxon>
        <taxon>Pleosporales</taxon>
        <taxon>Massarineae</taxon>
        <taxon>Lentitheciaceae</taxon>
        <taxon>Lentithecium</taxon>
    </lineage>
</organism>
<evidence type="ECO:0000259" key="4">
    <source>
        <dbReference type="Pfam" id="PF00891"/>
    </source>
</evidence>
<dbReference type="OrthoDB" id="1606438at2759"/>
<keyword evidence="2 6" id="KW-0808">Transferase</keyword>
<dbReference type="Gene3D" id="1.10.10.10">
    <property type="entry name" value="Winged helix-like DNA-binding domain superfamily/Winged helix DNA-binding domain"/>
    <property type="match status" value="1"/>
</dbReference>
<protein>
    <submittedName>
        <fullName evidence="6">S-adenosyl-L-methionine-dependent methyltransferase</fullName>
    </submittedName>
</protein>
<dbReference type="InterPro" id="IPR001077">
    <property type="entry name" value="COMT_C"/>
</dbReference>
<proteinExistence type="predicted"/>
<reference evidence="6" key="1">
    <citation type="journal article" date="2020" name="Stud. Mycol.">
        <title>101 Dothideomycetes genomes: a test case for predicting lifestyles and emergence of pathogens.</title>
        <authorList>
            <person name="Haridas S."/>
            <person name="Albert R."/>
            <person name="Binder M."/>
            <person name="Bloem J."/>
            <person name="Labutti K."/>
            <person name="Salamov A."/>
            <person name="Andreopoulos B."/>
            <person name="Baker S."/>
            <person name="Barry K."/>
            <person name="Bills G."/>
            <person name="Bluhm B."/>
            <person name="Cannon C."/>
            <person name="Castanera R."/>
            <person name="Culley D."/>
            <person name="Daum C."/>
            <person name="Ezra D."/>
            <person name="Gonzalez J."/>
            <person name="Henrissat B."/>
            <person name="Kuo A."/>
            <person name="Liang C."/>
            <person name="Lipzen A."/>
            <person name="Lutzoni F."/>
            <person name="Magnuson J."/>
            <person name="Mondo S."/>
            <person name="Nolan M."/>
            <person name="Ohm R."/>
            <person name="Pangilinan J."/>
            <person name="Park H.-J."/>
            <person name="Ramirez L."/>
            <person name="Alfaro M."/>
            <person name="Sun H."/>
            <person name="Tritt A."/>
            <person name="Yoshinaga Y."/>
            <person name="Zwiers L.-H."/>
            <person name="Turgeon B."/>
            <person name="Goodwin S."/>
            <person name="Spatafora J."/>
            <person name="Crous P."/>
            <person name="Grigoriev I."/>
        </authorList>
    </citation>
    <scope>NUCLEOTIDE SEQUENCE</scope>
    <source>
        <strain evidence="6">CBS 122367</strain>
    </source>
</reference>
<dbReference type="PROSITE" id="PS51683">
    <property type="entry name" value="SAM_OMT_II"/>
    <property type="match status" value="1"/>
</dbReference>
<dbReference type="InterPro" id="IPR036388">
    <property type="entry name" value="WH-like_DNA-bd_sf"/>
</dbReference>
<feature type="domain" description="O-methyltransferase dimerisation" evidence="5">
    <location>
        <begin position="104"/>
        <end position="173"/>
    </location>
</feature>
<evidence type="ECO:0000313" key="7">
    <source>
        <dbReference type="Proteomes" id="UP000799291"/>
    </source>
</evidence>
<evidence type="ECO:0000259" key="5">
    <source>
        <dbReference type="Pfam" id="PF08100"/>
    </source>
</evidence>
<dbReference type="PANTHER" id="PTHR43712:SF12">
    <property type="entry name" value="STERIGMATOCYSTIN 8-O-METHYLTRANSFERASE"/>
    <property type="match status" value="1"/>
</dbReference>
<dbReference type="Gene3D" id="3.40.50.150">
    <property type="entry name" value="Vaccinia Virus protein VP39"/>
    <property type="match status" value="1"/>
</dbReference>
<keyword evidence="3" id="KW-0949">S-adenosyl-L-methionine</keyword>
<dbReference type="InterPro" id="IPR012967">
    <property type="entry name" value="COMT_dimerisation"/>
</dbReference>
<feature type="domain" description="O-methyltransferase C-terminal" evidence="4">
    <location>
        <begin position="214"/>
        <end position="415"/>
    </location>
</feature>
<dbReference type="Proteomes" id="UP000799291">
    <property type="component" value="Unassembled WGS sequence"/>
</dbReference>
<dbReference type="GO" id="GO:0032259">
    <property type="term" value="P:methylation"/>
    <property type="evidence" value="ECO:0007669"/>
    <property type="project" value="UniProtKB-KW"/>
</dbReference>
<dbReference type="SUPFAM" id="SSF53335">
    <property type="entry name" value="S-adenosyl-L-methionine-dependent methyltransferases"/>
    <property type="match status" value="1"/>
</dbReference>
<sequence length="443" mass="49349">MCAAFWSPSWDLPRFPPLLKPQFQSTIAHSRIIELAHLISENTSTIENALVAHKLPTPSFDPAVSVTFPADITVARDIVLDATQELHDLLIPPMNLIQRKASYNKLACMKAISRYSIQNCLDVGETKTYAELATACGLSERPLKHLLRHAMTMRIFAEPRKGVVAHTAVSQLMRNHDCKAWLELGTEDLWPSSVKLVDALGKWPDSEEPNHTGWNIAHNAPEPLYERLAADPKMAARMGASMSATITNNPAFDPVHLQRSFDWEALGSSLVVDVGGSHGTVAISLAEKYKNLRLISQDLVSTIDSAAPVPGDVADRVQLMTHDFFTPQPVEAEAYLFRQVFHNHSDKYAALILKALIPPLKRGVRILVQDACLPDPGTIPGWREIDIRDMDLLVKTSFNAWERDADEWRELFAKADSRFEFVRITQPQGSALALIEARWTGEA</sequence>
<dbReference type="AlphaFoldDB" id="A0A6G1IRT3"/>
<dbReference type="InterPro" id="IPR029063">
    <property type="entry name" value="SAM-dependent_MTases_sf"/>
</dbReference>
<dbReference type="EMBL" id="MU005593">
    <property type="protein sequence ID" value="KAF2680956.1"/>
    <property type="molecule type" value="Genomic_DNA"/>
</dbReference>
<evidence type="ECO:0000313" key="6">
    <source>
        <dbReference type="EMBL" id="KAF2680956.1"/>
    </source>
</evidence>
<keyword evidence="1 6" id="KW-0489">Methyltransferase</keyword>